<organism evidence="2 3">
    <name type="scientific">Pseudolactococcus reticulitermitis</name>
    <dbReference type="NCBI Taxonomy" id="2025039"/>
    <lineage>
        <taxon>Bacteria</taxon>
        <taxon>Bacillati</taxon>
        <taxon>Bacillota</taxon>
        <taxon>Bacilli</taxon>
        <taxon>Lactobacillales</taxon>
        <taxon>Streptococcaceae</taxon>
        <taxon>Pseudolactococcus</taxon>
    </lineage>
</organism>
<dbReference type="PANTHER" id="PTHR40398:SF1">
    <property type="entry name" value="PTS SYSTEM GLUCITOL_SORBITOL-SPECIFIC EIIA COMPONENT"/>
    <property type="match status" value="1"/>
</dbReference>
<dbReference type="Proteomes" id="UP000218689">
    <property type="component" value="Unassembled WGS sequence"/>
</dbReference>
<dbReference type="InterPro" id="IPR036665">
    <property type="entry name" value="PTS_IIA_glucitol/sorbitol_sf"/>
</dbReference>
<evidence type="ECO:0000313" key="3">
    <source>
        <dbReference type="Proteomes" id="UP000218689"/>
    </source>
</evidence>
<dbReference type="GO" id="GO:0009401">
    <property type="term" value="P:phosphoenolpyruvate-dependent sugar phosphotransferase system"/>
    <property type="evidence" value="ECO:0007669"/>
    <property type="project" value="InterPro"/>
</dbReference>
<accession>A0A224X2B5</accession>
<sequence length="118" mass="12983">MPVFTTQIKAIGPEAQSLRESQMMILFGEEAPAMLAEFCYTIEVKAIHDTIKVGQNIIFDDVPYFITAVGDVVKQNLTSLGHITIKFDGAREAELPGTLYVEGKSLPNIKVGSRIEII</sequence>
<dbReference type="Pfam" id="PF03829">
    <property type="entry name" value="PTSIIA_gutA"/>
    <property type="match status" value="1"/>
</dbReference>
<dbReference type="RefSeq" id="WP_094785311.1">
    <property type="nucleotide sequence ID" value="NZ_BEDT01000005.1"/>
</dbReference>
<dbReference type="OrthoDB" id="5113885at2"/>
<protein>
    <recommendedName>
        <fullName evidence="4">PTS sorbitol transporter subunit IIA</fullName>
    </recommendedName>
</protein>
<dbReference type="GO" id="GO:0005737">
    <property type="term" value="C:cytoplasm"/>
    <property type="evidence" value="ECO:0007669"/>
    <property type="project" value="InterPro"/>
</dbReference>
<keyword evidence="3" id="KW-1185">Reference proteome</keyword>
<proteinExistence type="predicted"/>
<dbReference type="GO" id="GO:0008982">
    <property type="term" value="F:protein-N(PI)-phosphohistidine-sugar phosphotransferase activity"/>
    <property type="evidence" value="ECO:0007669"/>
    <property type="project" value="InterPro"/>
</dbReference>
<dbReference type="InterPro" id="IPR004716">
    <property type="entry name" value="PTS_IIA_glucitol/sorbitol-sp"/>
</dbReference>
<comment type="caution">
    <text evidence="1">Lacks conserved residue(s) required for the propagation of feature annotation.</text>
</comment>
<dbReference type="SUPFAM" id="SSF141530">
    <property type="entry name" value="PTSIIA/GutA-like"/>
    <property type="match status" value="1"/>
</dbReference>
<dbReference type="Gene3D" id="2.40.33.40">
    <property type="entry name" value="Phosphotransferase system, glucitol/sorbitol-specific IIA component"/>
    <property type="match status" value="1"/>
</dbReference>
<evidence type="ECO:0008006" key="4">
    <source>
        <dbReference type="Google" id="ProtNLM"/>
    </source>
</evidence>
<dbReference type="AlphaFoldDB" id="A0A224X2B5"/>
<dbReference type="EMBL" id="BEDT01000005">
    <property type="protein sequence ID" value="GAX48299.1"/>
    <property type="molecule type" value="Genomic_DNA"/>
</dbReference>
<comment type="caution">
    <text evidence="2">The sequence shown here is derived from an EMBL/GenBank/DDBJ whole genome shotgun (WGS) entry which is preliminary data.</text>
</comment>
<dbReference type="GO" id="GO:0016301">
    <property type="term" value="F:kinase activity"/>
    <property type="evidence" value="ECO:0007669"/>
    <property type="project" value="TreeGrafter"/>
</dbReference>
<reference evidence="3" key="1">
    <citation type="submission" date="2017-08" db="EMBL/GenBank/DDBJ databases">
        <title>Draft genome sequence of Lactococcus sp. strain Rs-Y01, isolated from the gut of the lower termite Reticulitermes speratus.</title>
        <authorList>
            <person name="Ohkuma M."/>
            <person name="Yuki M."/>
        </authorList>
    </citation>
    <scope>NUCLEOTIDE SEQUENCE [LARGE SCALE GENOMIC DNA]</scope>
    <source>
        <strain evidence="3">Rs-Y01</strain>
    </source>
</reference>
<name>A0A224X2B5_9LACT</name>
<dbReference type="PANTHER" id="PTHR40398">
    <property type="entry name" value="PTS SYSTEM GLUCITOL/SORBITOL-SPECIFIC EIIA COMPONENT"/>
    <property type="match status" value="1"/>
</dbReference>
<evidence type="ECO:0000256" key="1">
    <source>
        <dbReference type="PROSITE-ProRule" id="PRU00420"/>
    </source>
</evidence>
<dbReference type="PROSITE" id="PS51097">
    <property type="entry name" value="PTS_EIIA_TYPE_5"/>
    <property type="match status" value="1"/>
</dbReference>
<gene>
    <name evidence="2" type="ORF">RsY01_1915</name>
</gene>
<evidence type="ECO:0000313" key="2">
    <source>
        <dbReference type="EMBL" id="GAX48299.1"/>
    </source>
</evidence>